<dbReference type="EMBL" id="AVOT02042990">
    <property type="protein sequence ID" value="MBW0538412.1"/>
    <property type="molecule type" value="Genomic_DNA"/>
</dbReference>
<evidence type="ECO:0000313" key="1">
    <source>
        <dbReference type="EMBL" id="MBW0538412.1"/>
    </source>
</evidence>
<name>A0A9Q3FJV0_9BASI</name>
<dbReference type="Proteomes" id="UP000765509">
    <property type="component" value="Unassembled WGS sequence"/>
</dbReference>
<reference evidence="1" key="1">
    <citation type="submission" date="2021-03" db="EMBL/GenBank/DDBJ databases">
        <title>Draft genome sequence of rust myrtle Austropuccinia psidii MF-1, a brazilian biotype.</title>
        <authorList>
            <person name="Quecine M.C."/>
            <person name="Pachon D.M.R."/>
            <person name="Bonatelli M.L."/>
            <person name="Correr F.H."/>
            <person name="Franceschini L.M."/>
            <person name="Leite T.F."/>
            <person name="Margarido G.R.A."/>
            <person name="Almeida C.A."/>
            <person name="Ferrarezi J.A."/>
            <person name="Labate C.A."/>
        </authorList>
    </citation>
    <scope>NUCLEOTIDE SEQUENCE</scope>
    <source>
        <strain evidence="1">MF-1</strain>
    </source>
</reference>
<gene>
    <name evidence="1" type="ORF">O181_078127</name>
</gene>
<protein>
    <submittedName>
        <fullName evidence="1">Uncharacterized protein</fullName>
    </submittedName>
</protein>
<sequence>MKALKLCAQNTPSNASIASYDAGPSLESLEALLDSGATHSIVGDISLFTNMMQTDMTLSIASNQKFRVAGIRQI</sequence>
<dbReference type="GO" id="GO:0006508">
    <property type="term" value="P:proteolysis"/>
    <property type="evidence" value="ECO:0007669"/>
    <property type="project" value="InterPro"/>
</dbReference>
<keyword evidence="2" id="KW-1185">Reference proteome</keyword>
<dbReference type="InterPro" id="IPR001969">
    <property type="entry name" value="Aspartic_peptidase_AS"/>
</dbReference>
<evidence type="ECO:0000313" key="2">
    <source>
        <dbReference type="Proteomes" id="UP000765509"/>
    </source>
</evidence>
<dbReference type="PROSITE" id="PS00141">
    <property type="entry name" value="ASP_PROTEASE"/>
    <property type="match status" value="1"/>
</dbReference>
<proteinExistence type="predicted"/>
<comment type="caution">
    <text evidence="1">The sequence shown here is derived from an EMBL/GenBank/DDBJ whole genome shotgun (WGS) entry which is preliminary data.</text>
</comment>
<organism evidence="1 2">
    <name type="scientific">Austropuccinia psidii MF-1</name>
    <dbReference type="NCBI Taxonomy" id="1389203"/>
    <lineage>
        <taxon>Eukaryota</taxon>
        <taxon>Fungi</taxon>
        <taxon>Dikarya</taxon>
        <taxon>Basidiomycota</taxon>
        <taxon>Pucciniomycotina</taxon>
        <taxon>Pucciniomycetes</taxon>
        <taxon>Pucciniales</taxon>
        <taxon>Sphaerophragmiaceae</taxon>
        <taxon>Austropuccinia</taxon>
    </lineage>
</organism>
<dbReference type="AlphaFoldDB" id="A0A9Q3FJV0"/>
<dbReference type="GO" id="GO:0004190">
    <property type="term" value="F:aspartic-type endopeptidase activity"/>
    <property type="evidence" value="ECO:0007669"/>
    <property type="project" value="InterPro"/>
</dbReference>
<accession>A0A9Q3FJV0</accession>